<dbReference type="EMBL" id="JAJJHW010003759">
    <property type="protein sequence ID" value="KAH8355513.1"/>
    <property type="molecule type" value="Genomic_DNA"/>
</dbReference>
<dbReference type="Gene3D" id="3.60.10.10">
    <property type="entry name" value="Endonuclease/exonuclease/phosphatase"/>
    <property type="match status" value="1"/>
</dbReference>
<dbReference type="AlphaFoldDB" id="A0AAD4JT15"/>
<reference evidence="2" key="1">
    <citation type="journal article" date="2021" name="Mol. Ecol. Resour.">
        <title>Phylogenomic analyses of the genus Drosophila reveals genomic signals of climate adaptation.</title>
        <authorList>
            <person name="Li F."/>
            <person name="Rane R.V."/>
            <person name="Luria V."/>
            <person name="Xiong Z."/>
            <person name="Chen J."/>
            <person name="Li Z."/>
            <person name="Catullo R.A."/>
            <person name="Griffin P.C."/>
            <person name="Schiffer M."/>
            <person name="Pearce S."/>
            <person name="Lee S.F."/>
            <person name="McElroy K."/>
            <person name="Stocker A."/>
            <person name="Shirriffs J."/>
            <person name="Cockerell F."/>
            <person name="Coppin C."/>
            <person name="Sgro C.M."/>
            <person name="Karger A."/>
            <person name="Cain J.W."/>
            <person name="Weber J.A."/>
            <person name="Santpere G."/>
            <person name="Kirschner M.W."/>
            <person name="Hoffmann A.A."/>
            <person name="Oakeshott J.G."/>
            <person name="Zhang G."/>
        </authorList>
    </citation>
    <scope>NUCLEOTIDE SEQUENCE</scope>
    <source>
        <strain evidence="2">BGI-SZ-2011g</strain>
    </source>
</reference>
<accession>A0AAD4JT15</accession>
<evidence type="ECO:0000259" key="1">
    <source>
        <dbReference type="Pfam" id="PF14529"/>
    </source>
</evidence>
<keyword evidence="3" id="KW-1185">Reference proteome</keyword>
<comment type="caution">
    <text evidence="2">The sequence shown here is derived from an EMBL/GenBank/DDBJ whole genome shotgun (WGS) entry which is preliminary data.</text>
</comment>
<feature type="non-terminal residue" evidence="2">
    <location>
        <position position="196"/>
    </location>
</feature>
<dbReference type="Proteomes" id="UP001200034">
    <property type="component" value="Unassembled WGS sequence"/>
</dbReference>
<feature type="domain" description="Endonuclease/exonuclease/phosphatase" evidence="1">
    <location>
        <begin position="17"/>
        <end position="130"/>
    </location>
</feature>
<dbReference type="SUPFAM" id="SSF56219">
    <property type="entry name" value="DNase I-like"/>
    <property type="match status" value="1"/>
</dbReference>
<protein>
    <recommendedName>
        <fullName evidence="1">Endonuclease/exonuclease/phosphatase domain-containing protein</fullName>
    </recommendedName>
</protein>
<dbReference type="PANTHER" id="PTHR33273:SF4">
    <property type="entry name" value="ENDONUCLEASE_EXONUCLEASE_PHOSPHATASE DOMAIN-CONTAINING PROTEIN"/>
    <property type="match status" value="1"/>
</dbReference>
<name>A0AAD4JT15_9MUSC</name>
<dbReference type="InterPro" id="IPR005135">
    <property type="entry name" value="Endo/exonuclease/phosphatase"/>
</dbReference>
<dbReference type="PANTHER" id="PTHR33273">
    <property type="entry name" value="DOMAIN-CONTAINING PROTEIN, PUTATIVE-RELATED"/>
    <property type="match status" value="1"/>
</dbReference>
<sequence length="196" mass="22246">MQATSIDVQMDYRSLKLAAVYCPPRFTISELQFMDYFNSLSEQFIAAGDYNAKHTHWGSRLVSPKGRQLYNALIKPSNKLDCVSPGTPTYWPTDPRKLPDLIDFAVTKNIPRNLISANSLPDLSSDHSPVLFQLNLHPVAVDKPFRLTTNKTNWLKYKKYVSSHIELNPRMNDEVDINQSTNSLESVLVEAARMST</sequence>
<dbReference type="InterPro" id="IPR036691">
    <property type="entry name" value="Endo/exonu/phosph_ase_sf"/>
</dbReference>
<dbReference type="Pfam" id="PF14529">
    <property type="entry name" value="Exo_endo_phos_2"/>
    <property type="match status" value="1"/>
</dbReference>
<gene>
    <name evidence="2" type="ORF">KR093_010011</name>
</gene>
<evidence type="ECO:0000313" key="3">
    <source>
        <dbReference type="Proteomes" id="UP001200034"/>
    </source>
</evidence>
<organism evidence="2 3">
    <name type="scientific">Drosophila rubida</name>
    <dbReference type="NCBI Taxonomy" id="30044"/>
    <lineage>
        <taxon>Eukaryota</taxon>
        <taxon>Metazoa</taxon>
        <taxon>Ecdysozoa</taxon>
        <taxon>Arthropoda</taxon>
        <taxon>Hexapoda</taxon>
        <taxon>Insecta</taxon>
        <taxon>Pterygota</taxon>
        <taxon>Neoptera</taxon>
        <taxon>Endopterygota</taxon>
        <taxon>Diptera</taxon>
        <taxon>Brachycera</taxon>
        <taxon>Muscomorpha</taxon>
        <taxon>Ephydroidea</taxon>
        <taxon>Drosophilidae</taxon>
        <taxon>Drosophila</taxon>
    </lineage>
</organism>
<proteinExistence type="predicted"/>
<evidence type="ECO:0000313" key="2">
    <source>
        <dbReference type="EMBL" id="KAH8355513.1"/>
    </source>
</evidence>
<dbReference type="GO" id="GO:0003824">
    <property type="term" value="F:catalytic activity"/>
    <property type="evidence" value="ECO:0007669"/>
    <property type="project" value="InterPro"/>
</dbReference>